<dbReference type="OrthoDB" id="4909260at2"/>
<dbReference type="InterPro" id="IPR003673">
    <property type="entry name" value="CoA-Trfase_fam_III"/>
</dbReference>
<keyword evidence="2" id="KW-1185">Reference proteome</keyword>
<protein>
    <recommendedName>
        <fullName evidence="3">CoA transferase</fullName>
    </recommendedName>
</protein>
<gene>
    <name evidence="1" type="ORF">D0Z08_01710</name>
</gene>
<evidence type="ECO:0000313" key="1">
    <source>
        <dbReference type="EMBL" id="RHW28604.1"/>
    </source>
</evidence>
<sequence>MPSSEVLRDWAASGAWWLTGRAEGPPRLPPGRAASVVRKSLASLGARVPEIPQLLSERAAYTGFGRNAPWSCGGAFRILPTKDGWLGISLARLSDLELVPALIEAPVARDAWPAVTTWAASITAVEAEARLGLLGLPGGAVPTEAPRDRAGVVATALGARRVNQTPLVVDLTSLWAGPLCAQLLGLQGARVIKVESTQRPDGARLGPPAFFEMLHAGHEQVVLDFATEIDQLRALIGSADLVLEASRPRAMRQLGILAEEAVARGTSWLSITARGRASDTVGFGDDVAASAGLVIHESGSPSPAGDAIADPLSGVAAAVAATAALASEDARLIDVSMQHVAAETLVPSHDGSAADEDWGDRVVSRDGEWWVDTGHAVVLIERPRPR</sequence>
<organism evidence="1 2">
    <name type="scientific">Nocardioides immobilis</name>
    <dbReference type="NCBI Taxonomy" id="2049295"/>
    <lineage>
        <taxon>Bacteria</taxon>
        <taxon>Bacillati</taxon>
        <taxon>Actinomycetota</taxon>
        <taxon>Actinomycetes</taxon>
        <taxon>Propionibacteriales</taxon>
        <taxon>Nocardioidaceae</taxon>
        <taxon>Nocardioides</taxon>
    </lineage>
</organism>
<dbReference type="GO" id="GO:0003824">
    <property type="term" value="F:catalytic activity"/>
    <property type="evidence" value="ECO:0007669"/>
    <property type="project" value="InterPro"/>
</dbReference>
<name>A0A417Y818_9ACTN</name>
<dbReference type="Pfam" id="PF02515">
    <property type="entry name" value="CoA_transf_3"/>
    <property type="match status" value="1"/>
</dbReference>
<dbReference type="InterPro" id="IPR023606">
    <property type="entry name" value="CoA-Trfase_III_dom_1_sf"/>
</dbReference>
<comment type="caution">
    <text evidence="1">The sequence shown here is derived from an EMBL/GenBank/DDBJ whole genome shotgun (WGS) entry which is preliminary data.</text>
</comment>
<dbReference type="EMBL" id="QXGH01000009">
    <property type="protein sequence ID" value="RHW28604.1"/>
    <property type="molecule type" value="Genomic_DNA"/>
</dbReference>
<dbReference type="RefSeq" id="WP_118922011.1">
    <property type="nucleotide sequence ID" value="NZ_QXGH01000009.1"/>
</dbReference>
<dbReference type="Proteomes" id="UP000283644">
    <property type="component" value="Unassembled WGS sequence"/>
</dbReference>
<reference evidence="1 2" key="1">
    <citation type="submission" date="2018-09" db="EMBL/GenBank/DDBJ databases">
        <title>Genome sequencing of Nocardioides immobilis CCTCC AB 2017083 for comparison to Nocardioides silvaticus.</title>
        <authorList>
            <person name="Li C."/>
            <person name="Wang G."/>
        </authorList>
    </citation>
    <scope>NUCLEOTIDE SEQUENCE [LARGE SCALE GENOMIC DNA]</scope>
    <source>
        <strain evidence="1 2">CCTCC AB 2017083</strain>
    </source>
</reference>
<evidence type="ECO:0000313" key="2">
    <source>
        <dbReference type="Proteomes" id="UP000283644"/>
    </source>
</evidence>
<accession>A0A417Y818</accession>
<dbReference type="PANTHER" id="PTHR48228">
    <property type="entry name" value="SUCCINYL-COA--D-CITRAMALATE COA-TRANSFERASE"/>
    <property type="match status" value="1"/>
</dbReference>
<dbReference type="InterPro" id="IPR050509">
    <property type="entry name" value="CoA-transferase_III"/>
</dbReference>
<dbReference type="AlphaFoldDB" id="A0A417Y818"/>
<dbReference type="PANTHER" id="PTHR48228:SF7">
    <property type="entry name" value="FATTY ACYL-COA TRANSFERASE RV3272-RELATED"/>
    <property type="match status" value="1"/>
</dbReference>
<proteinExistence type="predicted"/>
<evidence type="ECO:0008006" key="3">
    <source>
        <dbReference type="Google" id="ProtNLM"/>
    </source>
</evidence>
<dbReference type="SUPFAM" id="SSF89796">
    <property type="entry name" value="CoA-transferase family III (CaiB/BaiF)"/>
    <property type="match status" value="1"/>
</dbReference>
<dbReference type="Gene3D" id="3.40.50.10540">
    <property type="entry name" value="Crotonobetainyl-coa:carnitine coa-transferase, domain 1"/>
    <property type="match status" value="1"/>
</dbReference>